<dbReference type="RefSeq" id="WP_013881190.1">
    <property type="nucleotide sequence ID" value="NC_015666.1"/>
</dbReference>
<proteinExistence type="predicted"/>
<keyword evidence="1" id="KW-0472">Membrane</keyword>
<evidence type="ECO:0000313" key="3">
    <source>
        <dbReference type="Proteomes" id="UP000006794"/>
    </source>
</evidence>
<keyword evidence="1" id="KW-0812">Transmembrane</keyword>
<accession>F8DBN6</accession>
<dbReference type="KEGG" id="hxa:Halxa_3696"/>
<dbReference type="STRING" id="797210.Halxa_3696"/>
<keyword evidence="3" id="KW-1185">Reference proteome</keyword>
<dbReference type="AlphaFoldDB" id="F8DBN6"/>
<protein>
    <submittedName>
        <fullName evidence="2">Uncharacterized protein</fullName>
    </submittedName>
</protein>
<dbReference type="HOGENOM" id="CLU_3020946_0_0_2"/>
<reference evidence="2 3" key="1">
    <citation type="journal article" date="2012" name="Stand. Genomic Sci.">
        <title>Complete genome sequence of Halopiger xanaduensis type strain (SH-6(T)).</title>
        <authorList>
            <person name="Anderson I."/>
            <person name="Tindall B.J."/>
            <person name="Rohde M."/>
            <person name="Lucas S."/>
            <person name="Han J."/>
            <person name="Lapidus A."/>
            <person name="Cheng J.F."/>
            <person name="Goodwin L."/>
            <person name="Pitluck S."/>
            <person name="Peters L."/>
            <person name="Pati A."/>
            <person name="Mikhailova N."/>
            <person name="Pagani I."/>
            <person name="Teshima H."/>
            <person name="Han C."/>
            <person name="Tapia R."/>
            <person name="Land M."/>
            <person name="Woyke T."/>
            <person name="Klenk H.P."/>
            <person name="Kyrpides N."/>
            <person name="Ivanova N."/>
        </authorList>
    </citation>
    <scope>NUCLEOTIDE SEQUENCE [LARGE SCALE GENOMIC DNA]</scope>
    <source>
        <strain evidence="3">DSM 18323 / JCM 14033 / SH-6</strain>
    </source>
</reference>
<feature type="transmembrane region" description="Helical" evidence="1">
    <location>
        <begin position="6"/>
        <end position="27"/>
    </location>
</feature>
<dbReference type="Proteomes" id="UP000006794">
    <property type="component" value="Chromosome"/>
</dbReference>
<gene>
    <name evidence="2" type="ordered locus">Halxa_3696</name>
</gene>
<dbReference type="GeneID" id="55564017"/>
<keyword evidence="1" id="KW-1133">Transmembrane helix</keyword>
<dbReference type="EMBL" id="CP002839">
    <property type="protein sequence ID" value="AEH38303.1"/>
    <property type="molecule type" value="Genomic_DNA"/>
</dbReference>
<organism evidence="2 3">
    <name type="scientific">Halopiger xanaduensis (strain DSM 18323 / JCM 14033 / SH-6)</name>
    <dbReference type="NCBI Taxonomy" id="797210"/>
    <lineage>
        <taxon>Archaea</taxon>
        <taxon>Methanobacteriati</taxon>
        <taxon>Methanobacteriota</taxon>
        <taxon>Stenosarchaea group</taxon>
        <taxon>Halobacteria</taxon>
        <taxon>Halobacteriales</taxon>
        <taxon>Natrialbaceae</taxon>
        <taxon>Halopiger</taxon>
    </lineage>
</organism>
<evidence type="ECO:0000313" key="2">
    <source>
        <dbReference type="EMBL" id="AEH38303.1"/>
    </source>
</evidence>
<name>F8DBN6_HALXS</name>
<sequence length="55" mass="5841">MSEPKPYVLALNGVLFGVVAAFGIGVYHANQRQYTDELEAGRTDRGLQSSLGSVG</sequence>
<evidence type="ECO:0000256" key="1">
    <source>
        <dbReference type="SAM" id="Phobius"/>
    </source>
</evidence>